<sequence>MNLAGGGIPGAPPATMAAPAQPEAPPAKPKPKTHCKFRGVRQRPWGKFAAEIRDPTQNARLWLGTFDTAEEAARAYDAAARAIRGPNARCNFPPDPNMPYPDIASALPPERQEAVQAAALAQQQKALAAAGGNVAQLTAAAGAGGVGVAPGAGAPPGNYGLPPGMTMPTGLTPQQLQQMGLPPGMSFPAGVSAAPPHSAHQQIPPITERRGGDGGFGSNSATMDASNMLGKSYEEEFSKWRQTRKSSIVEPTGVMVMDEDNMDMGDDEGFEGIFGPKAVETIGLITSQYPEAAPSLQEPPPADIFGTSPMVNSSLGVSPGLAKVWQSVAMVQNRRNSTSASPNLLSFGSGSAFPGSIGGFGGGSMQQ</sequence>
<protein>
    <recommendedName>
        <fullName evidence="7">AP2/ERF domain-containing protein</fullName>
    </recommendedName>
</protein>
<dbReference type="InterPro" id="IPR050913">
    <property type="entry name" value="AP2/ERF_ERF"/>
</dbReference>
<proteinExistence type="predicted"/>
<evidence type="ECO:0000256" key="6">
    <source>
        <dbReference type="SAM" id="MobiDB-lite"/>
    </source>
</evidence>
<dbReference type="Gene3D" id="3.30.730.10">
    <property type="entry name" value="AP2/ERF domain"/>
    <property type="match status" value="1"/>
</dbReference>
<evidence type="ECO:0000256" key="3">
    <source>
        <dbReference type="ARBA" id="ARBA00023125"/>
    </source>
</evidence>
<keyword evidence="3" id="KW-0238">DNA-binding</keyword>
<feature type="domain" description="AP2/ERF" evidence="7">
    <location>
        <begin position="36"/>
        <end position="93"/>
    </location>
</feature>
<dbReference type="GO" id="GO:0003700">
    <property type="term" value="F:DNA-binding transcription factor activity"/>
    <property type="evidence" value="ECO:0007669"/>
    <property type="project" value="InterPro"/>
</dbReference>
<dbReference type="Pfam" id="PF00847">
    <property type="entry name" value="AP2"/>
    <property type="match status" value="1"/>
</dbReference>
<dbReference type="PANTHER" id="PTHR31194">
    <property type="entry name" value="SHN SHINE , DNA BINDING / TRANSCRIPTION FACTOR"/>
    <property type="match status" value="1"/>
</dbReference>
<dbReference type="SMART" id="SM00380">
    <property type="entry name" value="AP2"/>
    <property type="match status" value="1"/>
</dbReference>
<evidence type="ECO:0000256" key="4">
    <source>
        <dbReference type="ARBA" id="ARBA00023163"/>
    </source>
</evidence>
<reference evidence="8" key="1">
    <citation type="submission" date="2021-01" db="EMBL/GenBank/DDBJ databases">
        <authorList>
            <person name="Corre E."/>
            <person name="Pelletier E."/>
            <person name="Niang G."/>
            <person name="Scheremetjew M."/>
            <person name="Finn R."/>
            <person name="Kale V."/>
            <person name="Holt S."/>
            <person name="Cochrane G."/>
            <person name="Meng A."/>
            <person name="Brown T."/>
            <person name="Cohen L."/>
        </authorList>
    </citation>
    <scope>NUCLEOTIDE SEQUENCE</scope>
    <source>
        <strain evidence="8">RCC927</strain>
    </source>
</reference>
<dbReference type="InterPro" id="IPR036955">
    <property type="entry name" value="AP2/ERF_dom_sf"/>
</dbReference>
<dbReference type="PROSITE" id="PS51032">
    <property type="entry name" value="AP2_ERF"/>
    <property type="match status" value="1"/>
</dbReference>
<organism evidence="8">
    <name type="scientific">Prasinoderma singulare</name>
    <dbReference type="NCBI Taxonomy" id="676789"/>
    <lineage>
        <taxon>Eukaryota</taxon>
        <taxon>Viridiplantae</taxon>
        <taxon>Prasinodermophyta</taxon>
        <taxon>Prasinodermophyceae</taxon>
        <taxon>Prasinodermales</taxon>
        <taxon>Prasinodermaceae</taxon>
        <taxon>Prasinoderma</taxon>
    </lineage>
</organism>
<dbReference type="GO" id="GO:0003677">
    <property type="term" value="F:DNA binding"/>
    <property type="evidence" value="ECO:0007669"/>
    <property type="project" value="UniProtKB-KW"/>
</dbReference>
<name>A0A7S3BUV9_9VIRI</name>
<dbReference type="InterPro" id="IPR016177">
    <property type="entry name" value="DNA-bd_dom_sf"/>
</dbReference>
<feature type="region of interest" description="Disordered" evidence="6">
    <location>
        <begin position="191"/>
        <end position="223"/>
    </location>
</feature>
<dbReference type="FunFam" id="3.30.730.10:FF:000001">
    <property type="entry name" value="Ethylene-responsive transcription factor 2"/>
    <property type="match status" value="1"/>
</dbReference>
<comment type="subcellular location">
    <subcellularLocation>
        <location evidence="1">Nucleus</location>
    </subcellularLocation>
</comment>
<feature type="region of interest" description="Disordered" evidence="6">
    <location>
        <begin position="1"/>
        <end position="35"/>
    </location>
</feature>
<evidence type="ECO:0000313" key="8">
    <source>
        <dbReference type="EMBL" id="CAE0143490.1"/>
    </source>
</evidence>
<dbReference type="EMBL" id="HBHY01014608">
    <property type="protein sequence ID" value="CAE0143490.1"/>
    <property type="molecule type" value="Transcribed_RNA"/>
</dbReference>
<keyword evidence="2" id="KW-0805">Transcription regulation</keyword>
<dbReference type="GO" id="GO:0005634">
    <property type="term" value="C:nucleus"/>
    <property type="evidence" value="ECO:0007669"/>
    <property type="project" value="UniProtKB-SubCell"/>
</dbReference>
<dbReference type="PRINTS" id="PR00367">
    <property type="entry name" value="ETHRSPELEMNT"/>
</dbReference>
<evidence type="ECO:0000256" key="5">
    <source>
        <dbReference type="ARBA" id="ARBA00023242"/>
    </source>
</evidence>
<gene>
    <name evidence="8" type="ORF">PSIN1315_LOCUS9395</name>
</gene>
<evidence type="ECO:0000259" key="7">
    <source>
        <dbReference type="PROSITE" id="PS51032"/>
    </source>
</evidence>
<dbReference type="InterPro" id="IPR001471">
    <property type="entry name" value="AP2/ERF_dom"/>
</dbReference>
<keyword evidence="5" id="KW-0539">Nucleus</keyword>
<dbReference type="AlphaFoldDB" id="A0A7S3BUV9"/>
<dbReference type="PANTHER" id="PTHR31194:SF140">
    <property type="entry name" value="ETHYLENE-RESPONSIVE TRANSCRIPTION FACTOR CRF2"/>
    <property type="match status" value="1"/>
</dbReference>
<evidence type="ECO:0000256" key="1">
    <source>
        <dbReference type="ARBA" id="ARBA00004123"/>
    </source>
</evidence>
<evidence type="ECO:0000256" key="2">
    <source>
        <dbReference type="ARBA" id="ARBA00023015"/>
    </source>
</evidence>
<dbReference type="CDD" id="cd00018">
    <property type="entry name" value="AP2"/>
    <property type="match status" value="1"/>
</dbReference>
<accession>A0A7S3BUV9</accession>
<keyword evidence="4" id="KW-0804">Transcription</keyword>
<dbReference type="SUPFAM" id="SSF54171">
    <property type="entry name" value="DNA-binding domain"/>
    <property type="match status" value="1"/>
</dbReference>